<dbReference type="Pfam" id="PF17999">
    <property type="entry name" value="PulA_N1"/>
    <property type="match status" value="1"/>
</dbReference>
<name>U2EDK1_9MOLU</name>
<dbReference type="AlphaFoldDB" id="U2EDK1"/>
<dbReference type="Proteomes" id="UP000005707">
    <property type="component" value="Unassembled WGS sequence"/>
</dbReference>
<comment type="similarity">
    <text evidence="1">Belongs to the glycosyl hydrolase 13 family.</text>
</comment>
<dbReference type="SUPFAM" id="SSF51445">
    <property type="entry name" value="(Trans)glycosidases"/>
    <property type="match status" value="1"/>
</dbReference>
<accession>U2EDK1</accession>
<dbReference type="NCBIfam" id="TIGR02104">
    <property type="entry name" value="pulA_typeI"/>
    <property type="match status" value="1"/>
</dbReference>
<dbReference type="STRING" id="1033810.HLPCO_000667"/>
<dbReference type="InParanoid" id="U2EDK1"/>
<protein>
    <recommendedName>
        <fullName evidence="2">Glycosyl hydrolase family 13 catalytic domain-containing protein</fullName>
    </recommendedName>
</protein>
<dbReference type="CDD" id="cd02860">
    <property type="entry name" value="E_set_Pullulanase"/>
    <property type="match status" value="1"/>
</dbReference>
<dbReference type="SMR" id="U2EDK1"/>
<sequence length="704" mass="81150">MATFKALLTKLNLIEATIKNSYYNGETETLTLKKGKELIELDIVEIEKKKEETTYYAKLEGNIEFGIEYDILDDHGLRAPLIIDSVVRTKEFDETYFYNGELGNVYSETATTFKIWSPIATEVKLDLKYPDGTIATLNMDRHDKGVWSHTVKGDLDRVSYVYLLKINGEWNEATDPYAFSSTPNHKRSYVINLEKTNIDLNRDQASELKSFTDAVIYEMHVRDFTVNPNGNIEKKGKFLGVVEEGTTTEQGNPTGFDYLKTLGITHVQLLPVYDFGSVEEENQFKFYNWGYDPMQYNVPEGSYATDVYDPYSRVVELKTMISKLHKAGLRVNMDVVYNHMFDMYTSAFHQIMPGYYFRYGIDNEISNGSFCGNDVASDKLMVRKYIVESCLRWITFYGFDGFRFDLMGIEDIETMNEIRYQLNRIDPSIMLYGEGWHMPTLLDDDLQASMRNYKKLGNIGHFNDRYRDGLKGPHSNTDELGFIGGNVKKTDLAMNCLLATTVKTEEHDVYLGRPDISISYAACHDNYTLFDQLSITYKDEPERIPELHRLATSLVFVSQGIAFLHGGQEFLRTKQGVENSYMSPDEINWFDWNRRDEHMDNVEFVKGLIAIRKSFKGFRLNTTEEIEQCVTIKATRPGLIDYTINYKNEEYRVLINATKEMVPFKIESKYHVLANKFRAGLDSLGIVKDTLNVEHSSLVILKRV</sequence>
<dbReference type="GO" id="GO:0016740">
    <property type="term" value="F:transferase activity"/>
    <property type="evidence" value="ECO:0007669"/>
    <property type="project" value="UniProtKB-KW"/>
</dbReference>
<dbReference type="CDD" id="cd11341">
    <property type="entry name" value="AmyAc_Pullulanase_LD-like"/>
    <property type="match status" value="1"/>
</dbReference>
<keyword evidence="3" id="KW-0808">Transferase</keyword>
<evidence type="ECO:0000256" key="1">
    <source>
        <dbReference type="ARBA" id="ARBA00008061"/>
    </source>
</evidence>
<evidence type="ECO:0000259" key="2">
    <source>
        <dbReference type="SMART" id="SM00642"/>
    </source>
</evidence>
<dbReference type="eggNOG" id="COG1523">
    <property type="taxonomic scope" value="Bacteria"/>
</dbReference>
<gene>
    <name evidence="3" type="ORF">HLPCO_000667</name>
</gene>
<keyword evidence="4" id="KW-1185">Reference proteome</keyword>
<dbReference type="Pfam" id="PF02922">
    <property type="entry name" value="CBM_48"/>
    <property type="match status" value="1"/>
</dbReference>
<feature type="domain" description="Glycosyl hydrolase family 13 catalytic" evidence="2">
    <location>
        <begin position="218"/>
        <end position="612"/>
    </location>
</feature>
<dbReference type="PANTHER" id="PTHR43002">
    <property type="entry name" value="GLYCOGEN DEBRANCHING ENZYME"/>
    <property type="match status" value="1"/>
</dbReference>
<dbReference type="InterPro" id="IPR011840">
    <property type="entry name" value="PulA_typeI"/>
</dbReference>
<dbReference type="OrthoDB" id="9761875at2"/>
<reference evidence="3 4" key="1">
    <citation type="journal article" date="2011" name="J. Bacteriol.">
        <title>Genome sequence of Haloplasma contractile, an unusual contractile bacterium from a deep-sea anoxic brine lake.</title>
        <authorList>
            <person name="Antunes A."/>
            <person name="Alam I."/>
            <person name="El Dorry H."/>
            <person name="Siam R."/>
            <person name="Robertson A."/>
            <person name="Bajic V.B."/>
            <person name="Stingl U."/>
        </authorList>
    </citation>
    <scope>NUCLEOTIDE SEQUENCE [LARGE SCALE GENOMIC DNA]</scope>
    <source>
        <strain evidence="3 4">SSD-17B</strain>
    </source>
</reference>
<dbReference type="RefSeq" id="WP_008826932.1">
    <property type="nucleotide sequence ID" value="NZ_AFNU02000002.1"/>
</dbReference>
<dbReference type="Pfam" id="PF00128">
    <property type="entry name" value="Alpha-amylase"/>
    <property type="match status" value="1"/>
</dbReference>
<dbReference type="InterPro" id="IPR014756">
    <property type="entry name" value="Ig_E-set"/>
</dbReference>
<dbReference type="GO" id="GO:0004553">
    <property type="term" value="F:hydrolase activity, hydrolyzing O-glycosyl compounds"/>
    <property type="evidence" value="ECO:0007669"/>
    <property type="project" value="InterPro"/>
</dbReference>
<evidence type="ECO:0000313" key="3">
    <source>
        <dbReference type="EMBL" id="ERJ13058.1"/>
    </source>
</evidence>
<dbReference type="Gene3D" id="3.20.20.80">
    <property type="entry name" value="Glycosidases"/>
    <property type="match status" value="1"/>
</dbReference>
<evidence type="ECO:0000313" key="4">
    <source>
        <dbReference type="Proteomes" id="UP000005707"/>
    </source>
</evidence>
<organism evidence="3 4">
    <name type="scientific">Haloplasma contractile SSD-17B</name>
    <dbReference type="NCBI Taxonomy" id="1033810"/>
    <lineage>
        <taxon>Bacteria</taxon>
        <taxon>Bacillati</taxon>
        <taxon>Mycoplasmatota</taxon>
        <taxon>Mollicutes</taxon>
        <taxon>Haloplasmatales</taxon>
        <taxon>Haloplasmataceae</taxon>
        <taxon>Haloplasma</taxon>
    </lineage>
</organism>
<comment type="caution">
    <text evidence="3">The sequence shown here is derived from an EMBL/GenBank/DDBJ whole genome shotgun (WGS) entry which is preliminary data.</text>
</comment>
<proteinExistence type="inferred from homology"/>
<dbReference type="SMART" id="SM00642">
    <property type="entry name" value="Aamy"/>
    <property type="match status" value="1"/>
</dbReference>
<dbReference type="InterPro" id="IPR013780">
    <property type="entry name" value="Glyco_hydro_b"/>
</dbReference>
<dbReference type="InterPro" id="IPR017853">
    <property type="entry name" value="GH"/>
</dbReference>
<dbReference type="InterPro" id="IPR040697">
    <property type="entry name" value="PulA_N1"/>
</dbReference>
<dbReference type="SUPFAM" id="SSF81296">
    <property type="entry name" value="E set domains"/>
    <property type="match status" value="1"/>
</dbReference>
<dbReference type="InterPro" id="IPR013783">
    <property type="entry name" value="Ig-like_fold"/>
</dbReference>
<dbReference type="Gene3D" id="2.60.40.10">
    <property type="entry name" value="Immunoglobulins"/>
    <property type="match status" value="1"/>
</dbReference>
<dbReference type="InterPro" id="IPR004193">
    <property type="entry name" value="Glyco_hydro_13_N"/>
</dbReference>
<dbReference type="Gene3D" id="2.60.40.1180">
    <property type="entry name" value="Golgi alpha-mannosidase II"/>
    <property type="match status" value="1"/>
</dbReference>
<reference evidence="3 4" key="2">
    <citation type="journal article" date="2013" name="PLoS ONE">
        <title>INDIGO - INtegrated Data Warehouse of MIcrobial GenOmes with Examples from the Red Sea Extremophiles.</title>
        <authorList>
            <person name="Alam I."/>
            <person name="Antunes A."/>
            <person name="Kamau A.A."/>
            <person name="Ba Alawi W."/>
            <person name="Kalkatawi M."/>
            <person name="Stingl U."/>
            <person name="Bajic V.B."/>
        </authorList>
    </citation>
    <scope>NUCLEOTIDE SEQUENCE [LARGE SCALE GENOMIC DNA]</scope>
    <source>
        <strain evidence="3 4">SSD-17B</strain>
    </source>
</reference>
<dbReference type="Gene3D" id="2.60.40.2320">
    <property type="match status" value="1"/>
</dbReference>
<dbReference type="GO" id="GO:0005975">
    <property type="term" value="P:carbohydrate metabolic process"/>
    <property type="evidence" value="ECO:0007669"/>
    <property type="project" value="InterPro"/>
</dbReference>
<dbReference type="InterPro" id="IPR006047">
    <property type="entry name" value="GH13_cat_dom"/>
</dbReference>
<dbReference type="EMBL" id="AFNU02000002">
    <property type="protein sequence ID" value="ERJ13058.1"/>
    <property type="molecule type" value="Genomic_DNA"/>
</dbReference>